<accession>A0A481Z9P6</accession>
<dbReference type="Pfam" id="PF00705">
    <property type="entry name" value="PCNA_N"/>
    <property type="match status" value="1"/>
</dbReference>
<evidence type="ECO:0000256" key="1">
    <source>
        <dbReference type="SAM" id="MobiDB-lite"/>
    </source>
</evidence>
<dbReference type="GO" id="GO:0006275">
    <property type="term" value="P:regulation of DNA replication"/>
    <property type="evidence" value="ECO:0007669"/>
    <property type="project" value="InterPro"/>
</dbReference>
<dbReference type="SUPFAM" id="SSF55979">
    <property type="entry name" value="DNA clamp"/>
    <property type="match status" value="1"/>
</dbReference>
<protein>
    <submittedName>
        <fullName evidence="3">Proliferating cell nuclear antigen</fullName>
    </submittedName>
</protein>
<feature type="domain" description="Proliferating cell nuclear antigen PCNA N-terminal" evidence="2">
    <location>
        <begin position="191"/>
        <end position="270"/>
    </location>
</feature>
<proteinExistence type="predicted"/>
<evidence type="ECO:0000259" key="2">
    <source>
        <dbReference type="Pfam" id="PF00705"/>
    </source>
</evidence>
<dbReference type="GO" id="GO:0003677">
    <property type="term" value="F:DNA binding"/>
    <property type="evidence" value="ECO:0007669"/>
    <property type="project" value="InterPro"/>
</dbReference>
<gene>
    <name evidence="3" type="ORF">LCPAC304_01470</name>
</gene>
<sequence>MSNLGVQLLALRVKDLREITRALDLKGRSSPKTKQSLVDFIVRAQQTRVVTKKRILTEIKKKKILSPRPKQKRKTSKRKTPKQKITSSELRSLVEQRSAVNLKKVASVFGLRVGRKNKDNLIVSLILSVDRDALQKEVRKYPVLKKYQKRRKPKFPRKRTPTKSPPKEETKFKARTFGRLRDYFESAARFKKEMVLECAPSGLSTHELDEDRVALMNINLDAESFDRYSCPKAFFIKLDAAEVSKRMKKVLKKDEVTMEVQGKSLVFSIKNPEMGRRGVFRYP</sequence>
<feature type="compositionally biased region" description="Basic residues" evidence="1">
    <location>
        <begin position="148"/>
        <end position="161"/>
    </location>
</feature>
<evidence type="ECO:0000313" key="3">
    <source>
        <dbReference type="EMBL" id="QBK91809.1"/>
    </source>
</evidence>
<organism evidence="3">
    <name type="scientific">Pithovirus LCPAC304</name>
    <dbReference type="NCBI Taxonomy" id="2506594"/>
    <lineage>
        <taxon>Viruses</taxon>
        <taxon>Pithoviruses</taxon>
    </lineage>
</organism>
<dbReference type="EMBL" id="MK500565">
    <property type="protein sequence ID" value="QBK91809.1"/>
    <property type="molecule type" value="Genomic_DNA"/>
</dbReference>
<reference evidence="3" key="1">
    <citation type="journal article" date="2019" name="MBio">
        <title>Virus Genomes from Deep Sea Sediments Expand the Ocean Megavirome and Support Independent Origins of Viral Gigantism.</title>
        <authorList>
            <person name="Backstrom D."/>
            <person name="Yutin N."/>
            <person name="Jorgensen S.L."/>
            <person name="Dharamshi J."/>
            <person name="Homa F."/>
            <person name="Zaremba-Niedwiedzka K."/>
            <person name="Spang A."/>
            <person name="Wolf Y.I."/>
            <person name="Koonin E.V."/>
            <person name="Ettema T.J."/>
        </authorList>
    </citation>
    <scope>NUCLEOTIDE SEQUENCE</scope>
</reference>
<dbReference type="InterPro" id="IPR046938">
    <property type="entry name" value="DNA_clamp_sf"/>
</dbReference>
<dbReference type="InterPro" id="IPR022648">
    <property type="entry name" value="Pr_cel_nuc_antig_N"/>
</dbReference>
<feature type="region of interest" description="Disordered" evidence="1">
    <location>
        <begin position="63"/>
        <end position="90"/>
    </location>
</feature>
<dbReference type="Gene3D" id="3.70.10.10">
    <property type="match status" value="1"/>
</dbReference>
<name>A0A481Z9P6_9VIRU</name>
<feature type="compositionally biased region" description="Basic residues" evidence="1">
    <location>
        <begin position="63"/>
        <end position="82"/>
    </location>
</feature>
<feature type="region of interest" description="Disordered" evidence="1">
    <location>
        <begin position="148"/>
        <end position="170"/>
    </location>
</feature>